<dbReference type="Proteomes" id="UP000245468">
    <property type="component" value="Chromosome"/>
</dbReference>
<proteinExistence type="predicted"/>
<dbReference type="RefSeq" id="WP_109322347.1">
    <property type="nucleotide sequence ID" value="NZ_CP029346.1"/>
</dbReference>
<accession>A0A2S2DTA6</accession>
<protein>
    <submittedName>
        <fullName evidence="2">Autocrine proliferation repressor protein</fullName>
    </submittedName>
</protein>
<evidence type="ECO:0000256" key="1">
    <source>
        <dbReference type="SAM" id="SignalP"/>
    </source>
</evidence>
<keyword evidence="1" id="KW-0732">Signal</keyword>
<dbReference type="PIRSF" id="PIRSF014728">
    <property type="entry name" value="PqaA"/>
    <property type="match status" value="1"/>
</dbReference>
<dbReference type="PANTHER" id="PTHR31497:SF0">
    <property type="entry name" value="AUTOCRINE PROLIFERATION REPRESSOR PROTEIN A"/>
    <property type="match status" value="1"/>
</dbReference>
<dbReference type="Gene3D" id="3.40.50.1820">
    <property type="entry name" value="alpha/beta hydrolase"/>
    <property type="match status" value="1"/>
</dbReference>
<feature type="chain" id="PRO_5015533857" evidence="1">
    <location>
        <begin position="25"/>
        <end position="452"/>
    </location>
</feature>
<dbReference type="KEGG" id="psez:HME7025_00735"/>
<evidence type="ECO:0000313" key="3">
    <source>
        <dbReference type="Proteomes" id="UP000245468"/>
    </source>
</evidence>
<organism evidence="2 3">
    <name type="scientific">Aquirufa nivalisilvae</name>
    <dbReference type="NCBI Taxonomy" id="2516557"/>
    <lineage>
        <taxon>Bacteria</taxon>
        <taxon>Pseudomonadati</taxon>
        <taxon>Bacteroidota</taxon>
        <taxon>Cytophagia</taxon>
        <taxon>Cytophagales</taxon>
        <taxon>Flectobacillaceae</taxon>
        <taxon>Aquirufa</taxon>
    </lineage>
</organism>
<keyword evidence="3" id="KW-1185">Reference proteome</keyword>
<sequence length="452" mass="51325">MKFMRSFLLTSSLLIVLFSSAIIAQKSKVTPETALTSYIHNGDASYRWEVRDSSKIGSTTAYQLILTSQKWREYTWRHQLTIFVPKEIKFQDAMLFISGGSNKNEQPNLVADERLWPILANISDKNKAIVSLIRQVPNQPLYGDKTEDELISYTLHQFKETKDYTWPLLFPMVKSAVRGMDAVQEFSQKRIKAKVGGFVISGFSKRGWTTWLTGAIDDPRVKAIGPMVIDMLNMPATLDYQFKTYGEYSIQIQDYVSLGIPQGKDTPDGKTLTALVDPFSYRAKLKVPKTLFIGTNDEYWTVDAIKHYYDQIPGKNMIHYVANAGHDLAGGKQAFEALSGFFANTIQGREYPVCTWNANSTKEGAELKVQVATQDLVDATLWETTSMDRDFRNNLWLSSRVKLENLPNLKLTQAYPKKGYQAFYLDLKYKDASGGNYTISTRVFVTDTEKIL</sequence>
<dbReference type="Pfam" id="PF10142">
    <property type="entry name" value="PhoPQ_related"/>
    <property type="match status" value="1"/>
</dbReference>
<feature type="signal peptide" evidence="1">
    <location>
        <begin position="1"/>
        <end position="24"/>
    </location>
</feature>
<dbReference type="InterPro" id="IPR009199">
    <property type="entry name" value="PhoPQ-act_pathogen-rel_PqaA"/>
</dbReference>
<dbReference type="EMBL" id="CP029346">
    <property type="protein sequence ID" value="AWL08606.1"/>
    <property type="molecule type" value="Genomic_DNA"/>
</dbReference>
<evidence type="ECO:0000313" key="2">
    <source>
        <dbReference type="EMBL" id="AWL08606.1"/>
    </source>
</evidence>
<dbReference type="OrthoDB" id="8950502at2"/>
<dbReference type="SUPFAM" id="SSF53474">
    <property type="entry name" value="alpha/beta-Hydrolases"/>
    <property type="match status" value="1"/>
</dbReference>
<name>A0A2S2DTA6_9BACT</name>
<reference evidence="3" key="1">
    <citation type="submission" date="2018-05" db="EMBL/GenBank/DDBJ databases">
        <title>Pseudarcicella sp. HME7025 Genome sequencing and assembly.</title>
        <authorList>
            <person name="Kim H."/>
            <person name="Kang H."/>
            <person name="Joh K."/>
        </authorList>
    </citation>
    <scope>NUCLEOTIDE SEQUENCE [LARGE SCALE GENOMIC DNA]</scope>
    <source>
        <strain evidence="3">HME7025</strain>
    </source>
</reference>
<dbReference type="InterPro" id="IPR029058">
    <property type="entry name" value="AB_hydrolase_fold"/>
</dbReference>
<gene>
    <name evidence="2" type="ORF">HME7025_00735</name>
</gene>
<dbReference type="AlphaFoldDB" id="A0A2S2DTA6"/>
<dbReference type="PANTHER" id="PTHR31497">
    <property type="entry name" value="AUTOCRINE PROLIFERATION REPRESSOR PROTEIN A"/>
    <property type="match status" value="1"/>
</dbReference>